<accession>A0A7W6II55</accession>
<sequence length="217" mass="23750">MAAANREVQGVAVPLMQERKRFRSDRVIALAVSLIAIAGWGGWIYSALDADRTERQLRGQVSALLDYQSLYASQRKAVEDGERQIAQLTEQLSSARSELERQTAKYKQTESELAKARDRLAALDPILRAPAVGSAPELLRITPLPTKEDVKAAQEALTQLRFGTINANGVMGASTRQAIEEFQRTVGLPVTGELQPQTLQALMRAAKVIAAQAEKAR</sequence>
<dbReference type="AlphaFoldDB" id="A0A7W6II55"/>
<evidence type="ECO:0000313" key="5">
    <source>
        <dbReference type="Proteomes" id="UP000519439"/>
    </source>
</evidence>
<dbReference type="RefSeq" id="WP_027315983.1">
    <property type="nucleotide sequence ID" value="NZ_JACIDC010000012.1"/>
</dbReference>
<organism evidence="4 5">
    <name type="scientific">Microvirga flocculans</name>
    <dbReference type="NCBI Taxonomy" id="217168"/>
    <lineage>
        <taxon>Bacteria</taxon>
        <taxon>Pseudomonadati</taxon>
        <taxon>Pseudomonadota</taxon>
        <taxon>Alphaproteobacteria</taxon>
        <taxon>Hyphomicrobiales</taxon>
        <taxon>Methylobacteriaceae</taxon>
        <taxon>Microvirga</taxon>
    </lineage>
</organism>
<evidence type="ECO:0000313" key="4">
    <source>
        <dbReference type="EMBL" id="MBB4041561.1"/>
    </source>
</evidence>
<reference evidence="4 5" key="1">
    <citation type="submission" date="2020-08" db="EMBL/GenBank/DDBJ databases">
        <title>Genomic Encyclopedia of Type Strains, Phase IV (KMG-IV): sequencing the most valuable type-strain genomes for metagenomic binning, comparative biology and taxonomic classification.</title>
        <authorList>
            <person name="Goeker M."/>
        </authorList>
    </citation>
    <scope>NUCLEOTIDE SEQUENCE [LARGE SCALE GENOMIC DNA]</scope>
    <source>
        <strain evidence="4 5">DSM 15743</strain>
    </source>
</reference>
<keyword evidence="2" id="KW-0472">Membrane</keyword>
<dbReference type="InterPro" id="IPR002477">
    <property type="entry name" value="Peptidoglycan-bd-like"/>
</dbReference>
<proteinExistence type="predicted"/>
<name>A0A7W6II55_9HYPH</name>
<dbReference type="Pfam" id="PF01471">
    <property type="entry name" value="PG_binding_1"/>
    <property type="match status" value="1"/>
</dbReference>
<evidence type="ECO:0000259" key="3">
    <source>
        <dbReference type="Pfam" id="PF01471"/>
    </source>
</evidence>
<dbReference type="InterPro" id="IPR036366">
    <property type="entry name" value="PGBDSf"/>
</dbReference>
<dbReference type="SUPFAM" id="SSF47090">
    <property type="entry name" value="PGBD-like"/>
    <property type="match status" value="1"/>
</dbReference>
<keyword evidence="1" id="KW-0175">Coiled coil</keyword>
<dbReference type="InterPro" id="IPR036365">
    <property type="entry name" value="PGBD-like_sf"/>
</dbReference>
<keyword evidence="2" id="KW-1133">Transmembrane helix</keyword>
<dbReference type="EMBL" id="JACIDC010000012">
    <property type="protein sequence ID" value="MBB4041561.1"/>
    <property type="molecule type" value="Genomic_DNA"/>
</dbReference>
<feature type="coiled-coil region" evidence="1">
    <location>
        <begin position="71"/>
        <end position="119"/>
    </location>
</feature>
<keyword evidence="2" id="KW-0812">Transmembrane</keyword>
<feature type="transmembrane region" description="Helical" evidence="2">
    <location>
        <begin position="27"/>
        <end position="48"/>
    </location>
</feature>
<dbReference type="Proteomes" id="UP000519439">
    <property type="component" value="Unassembled WGS sequence"/>
</dbReference>
<keyword evidence="5" id="KW-1185">Reference proteome</keyword>
<evidence type="ECO:0000256" key="2">
    <source>
        <dbReference type="SAM" id="Phobius"/>
    </source>
</evidence>
<feature type="domain" description="Peptidoglycan binding-like" evidence="3">
    <location>
        <begin position="147"/>
        <end position="202"/>
    </location>
</feature>
<gene>
    <name evidence="4" type="ORF">GGR34_003238</name>
</gene>
<comment type="caution">
    <text evidence="4">The sequence shown here is derived from an EMBL/GenBank/DDBJ whole genome shotgun (WGS) entry which is preliminary data.</text>
</comment>
<evidence type="ECO:0000256" key="1">
    <source>
        <dbReference type="SAM" id="Coils"/>
    </source>
</evidence>
<protein>
    <submittedName>
        <fullName evidence="4">Murein L,D-transpeptidase YcbB/YkuD</fullName>
    </submittedName>
</protein>
<dbReference type="Gene3D" id="1.10.101.10">
    <property type="entry name" value="PGBD-like superfamily/PGBD"/>
    <property type="match status" value="1"/>
</dbReference>